<dbReference type="PROSITE" id="PS51352">
    <property type="entry name" value="THIOREDOXIN_2"/>
    <property type="match status" value="1"/>
</dbReference>
<evidence type="ECO:0000313" key="2">
    <source>
        <dbReference type="EMBL" id="HER95404.1"/>
    </source>
</evidence>
<dbReference type="InterPro" id="IPR036249">
    <property type="entry name" value="Thioredoxin-like_sf"/>
</dbReference>
<name>A0A7V2AZA9_RHOMR</name>
<comment type="caution">
    <text evidence="2">The sequence shown here is derived from an EMBL/GenBank/DDBJ whole genome shotgun (WGS) entry which is preliminary data.</text>
</comment>
<accession>A0A7V2AZA9</accession>
<organism evidence="2">
    <name type="scientific">Rhodothermus marinus</name>
    <name type="common">Rhodothermus obamensis</name>
    <dbReference type="NCBI Taxonomy" id="29549"/>
    <lineage>
        <taxon>Bacteria</taxon>
        <taxon>Pseudomonadati</taxon>
        <taxon>Rhodothermota</taxon>
        <taxon>Rhodothermia</taxon>
        <taxon>Rhodothermales</taxon>
        <taxon>Rhodothermaceae</taxon>
        <taxon>Rhodothermus</taxon>
    </lineage>
</organism>
<proteinExistence type="predicted"/>
<reference evidence="2" key="1">
    <citation type="journal article" date="2020" name="mSystems">
        <title>Genome- and Community-Level Interaction Insights into Carbon Utilization and Element Cycling Functions of Hydrothermarchaeota in Hydrothermal Sediment.</title>
        <authorList>
            <person name="Zhou Z."/>
            <person name="Liu Y."/>
            <person name="Xu W."/>
            <person name="Pan J."/>
            <person name="Luo Z.H."/>
            <person name="Li M."/>
        </authorList>
    </citation>
    <scope>NUCLEOTIDE SEQUENCE [LARGE SCALE GENOMIC DNA]</scope>
    <source>
        <strain evidence="2">SpSt-143</strain>
    </source>
</reference>
<gene>
    <name evidence="2" type="ORF">ENO59_02630</name>
</gene>
<dbReference type="PANTHER" id="PTHR43640:SF1">
    <property type="entry name" value="THIOREDOXIN-DEPENDENT PEROXIREDOXIN"/>
    <property type="match status" value="1"/>
</dbReference>
<dbReference type="AlphaFoldDB" id="A0A7V2AZA9"/>
<dbReference type="GO" id="GO:0016491">
    <property type="term" value="F:oxidoreductase activity"/>
    <property type="evidence" value="ECO:0007669"/>
    <property type="project" value="InterPro"/>
</dbReference>
<dbReference type="Pfam" id="PF00578">
    <property type="entry name" value="AhpC-TSA"/>
    <property type="match status" value="1"/>
</dbReference>
<dbReference type="CDD" id="cd02969">
    <property type="entry name" value="PRX_like1"/>
    <property type="match status" value="1"/>
</dbReference>
<dbReference type="InterPro" id="IPR000866">
    <property type="entry name" value="AhpC/TSA"/>
</dbReference>
<dbReference type="InterPro" id="IPR047262">
    <property type="entry name" value="PRX-like1"/>
</dbReference>
<sequence>MALTYSQEIALGTEAPPFELPVVNPEADGLNKPTRSLEDFADARVLVVVFTCNHCPYAQHIESALIELARAYAHKGVRFVAINANDPTQYPEDAPEEMARRARAKGYPFPYLFDETQEVAKAYGALCTPDLYVFDAQRRLVYHGRFDDTRPGQGRPATGADLTRAIDELLATGTVTGPQYPSMGCNIKWRPASAPR</sequence>
<dbReference type="EMBL" id="DSGB01000003">
    <property type="protein sequence ID" value="HER95404.1"/>
    <property type="molecule type" value="Genomic_DNA"/>
</dbReference>
<protein>
    <submittedName>
        <fullName evidence="2">Thioredoxin family protein</fullName>
    </submittedName>
</protein>
<evidence type="ECO:0000259" key="1">
    <source>
        <dbReference type="PROSITE" id="PS51352"/>
    </source>
</evidence>
<dbReference type="SUPFAM" id="SSF52833">
    <property type="entry name" value="Thioredoxin-like"/>
    <property type="match status" value="1"/>
</dbReference>
<dbReference type="Gene3D" id="3.40.30.10">
    <property type="entry name" value="Glutaredoxin"/>
    <property type="match status" value="1"/>
</dbReference>
<feature type="domain" description="Thioredoxin" evidence="1">
    <location>
        <begin position="9"/>
        <end position="171"/>
    </location>
</feature>
<dbReference type="GO" id="GO:0016209">
    <property type="term" value="F:antioxidant activity"/>
    <property type="evidence" value="ECO:0007669"/>
    <property type="project" value="InterPro"/>
</dbReference>
<dbReference type="PANTHER" id="PTHR43640">
    <property type="entry name" value="OS07G0260300 PROTEIN"/>
    <property type="match status" value="1"/>
</dbReference>
<dbReference type="InterPro" id="IPR013766">
    <property type="entry name" value="Thioredoxin_domain"/>
</dbReference>